<reference evidence="1 2" key="1">
    <citation type="submission" date="2019-03" db="EMBL/GenBank/DDBJ databases">
        <title>Genomics of glacier-inhabiting Cryobacterium strains.</title>
        <authorList>
            <person name="Liu Q."/>
            <person name="Xin Y.-H."/>
        </authorList>
    </citation>
    <scope>NUCLEOTIDE SEQUENCE [LARGE SCALE GENOMIC DNA]</scope>
    <source>
        <strain evidence="1 2">MDT1-3</strain>
    </source>
</reference>
<dbReference type="OrthoDB" id="4548523at2"/>
<sequence>MDCMDCMDRIDPHLAGDEATTLAQFLDYHRVTLLGKAEGLGAAGLSRPLPPSALTLGGLLKHLALVEDHWIQVRFLGRPEQEPWASVSWDDDPDWEFRTAAQDDPESLRELYQAACERSRAAVAGVDLGVLSVGANRDGEHWNLRWILIHLIEETARHNGHADLLREAVDGTVGE</sequence>
<comment type="caution">
    <text evidence="1">The sequence shown here is derived from an EMBL/GenBank/DDBJ whole genome shotgun (WGS) entry which is preliminary data.</text>
</comment>
<dbReference type="InterPro" id="IPR007061">
    <property type="entry name" value="MST-like"/>
</dbReference>
<protein>
    <submittedName>
        <fullName evidence="1">DinB family protein</fullName>
    </submittedName>
</protein>
<gene>
    <name evidence="1" type="ORF">E3O19_08355</name>
</gene>
<evidence type="ECO:0000313" key="2">
    <source>
        <dbReference type="Proteomes" id="UP000298412"/>
    </source>
</evidence>
<name>A0A4R8WY25_9MICO</name>
<organism evidence="1 2">
    <name type="scientific">Cryobacterium algoritolerans</name>
    <dbReference type="NCBI Taxonomy" id="1259184"/>
    <lineage>
        <taxon>Bacteria</taxon>
        <taxon>Bacillati</taxon>
        <taxon>Actinomycetota</taxon>
        <taxon>Actinomycetes</taxon>
        <taxon>Micrococcales</taxon>
        <taxon>Microbacteriaceae</taxon>
        <taxon>Cryobacterium</taxon>
    </lineage>
</organism>
<dbReference type="EMBL" id="SOFP01000045">
    <property type="protein sequence ID" value="TFC15695.1"/>
    <property type="molecule type" value="Genomic_DNA"/>
</dbReference>
<keyword evidence="2" id="KW-1185">Reference proteome</keyword>
<dbReference type="Pfam" id="PF04978">
    <property type="entry name" value="MST"/>
    <property type="match status" value="1"/>
</dbReference>
<accession>A0A4R8WY25</accession>
<evidence type="ECO:0000313" key="1">
    <source>
        <dbReference type="EMBL" id="TFC15695.1"/>
    </source>
</evidence>
<dbReference type="InterPro" id="IPR034660">
    <property type="entry name" value="DinB/YfiT-like"/>
</dbReference>
<proteinExistence type="predicted"/>
<dbReference type="Gene3D" id="1.20.120.450">
    <property type="entry name" value="dinb family like domain"/>
    <property type="match status" value="1"/>
</dbReference>
<dbReference type="AlphaFoldDB" id="A0A4R8WY25"/>
<dbReference type="Proteomes" id="UP000298412">
    <property type="component" value="Unassembled WGS sequence"/>
</dbReference>
<dbReference type="SUPFAM" id="SSF109854">
    <property type="entry name" value="DinB/YfiT-like putative metalloenzymes"/>
    <property type="match status" value="1"/>
</dbReference>